<dbReference type="RefSeq" id="WP_036526283.1">
    <property type="nucleotide sequence ID" value="NZ_BSFC01000044.1"/>
</dbReference>
<dbReference type="Pfam" id="PF04168">
    <property type="entry name" value="Alpha-E"/>
    <property type="match status" value="1"/>
</dbReference>
<accession>A0A031JYE0</accession>
<dbReference type="EMBL" id="JFYZ01000012">
    <property type="protein sequence ID" value="EZP81382.1"/>
    <property type="molecule type" value="Genomic_DNA"/>
</dbReference>
<dbReference type="InterPro" id="IPR051680">
    <property type="entry name" value="ATP-dep_Glu-Cys_Ligase-2"/>
</dbReference>
<gene>
    <name evidence="3" type="ORF">BV97_02599</name>
</gene>
<dbReference type="eggNOG" id="COG2308">
    <property type="taxonomic scope" value="Bacteria"/>
</dbReference>
<reference evidence="3 4" key="1">
    <citation type="submission" date="2014-03" db="EMBL/GenBank/DDBJ databases">
        <title>Whole genome sequence of Novosphingobium resinovorum KF1.</title>
        <authorList>
            <person name="Gan H.M."/>
            <person name="Gan H.Y."/>
            <person name="Chew T.H."/>
            <person name="Savka M.A."/>
        </authorList>
    </citation>
    <scope>NUCLEOTIDE SEQUENCE [LARGE SCALE GENOMIC DNA]</scope>
    <source>
        <strain evidence="3 4">KF1</strain>
    </source>
</reference>
<dbReference type="PATRIC" id="fig|158500.4.peg.2656"/>
<dbReference type="Gene3D" id="3.40.50.11290">
    <property type="match status" value="1"/>
</dbReference>
<evidence type="ECO:0000313" key="4">
    <source>
        <dbReference type="Proteomes" id="UP000024329"/>
    </source>
</evidence>
<sequence>MVTRPASGPDLAPTASWLDGYAAEASRGDLFGDASRPVADVWRKVAAGLAAATDGDPSALQDATARHAADLGLAFRLTGDEDERSWPLNAMPLIVGAQEWSQVERGLIQRAELMEAIATDIYGEQKLVADGHLPAAVVAGSPFFARRMIGRTPHEGRFIHVYAADLARGPRGQWRVLQDRVRVAGGIGYALENRLAMSRAIGNLLADAHARRLSEFFSGMVEGMAAACRRENPRIALMTPGRFNQTYAEQAHLARYLGLPLVEGRDLTVLDEKLYVGTIAGPKRVDAVWRWIDTTALDPLSFDAKSQLGVPNLFGAWAGGGVEMVNWPGVEVLESAAFAAFMPRLCRTLLGEAPILPNVATWWCGQAVESSTVAARLEELALVPAFGQPVEALANRNPIAGAGLDGKSRVALIDALWRRPMDYCGQEIVHLSTTPAIIDGQIVPRPFTVRAFVARTADGGWTVMPGGFARLSSSTALPTSLMGDGDLSADLWVVDDKPAAAHLGSRVAGEPPISRGGGILASQAADNLFWFGRYNERAEAMVRVVRAILANPADSDGNVDAEGAALPRLAALLVEGGAIEAATAKLPIAKICARALTETRLAGGVATLMRRRQQVGMALRERFARDFWRIVSRPMPSINVERPQSMLSSARWLTEHFSALAGLISENMVRSAAWRFLEIGQRLERAQAICRTARQLTKAGDVTSLGLLLDLCDSQIIYRSRYLTGPSLNPVRDLVLLDPDNPRALVFQVAQVVAHLSALPSSRDDNIPEPPLRAARALLGELQALLATDMTPERLAAMEAQLLALSDAISLRYFLQLDNEDAERRTPLL</sequence>
<evidence type="ECO:0000259" key="2">
    <source>
        <dbReference type="Pfam" id="PF14403"/>
    </source>
</evidence>
<dbReference type="Proteomes" id="UP000024329">
    <property type="component" value="Unassembled WGS sequence"/>
</dbReference>
<dbReference type="PANTHER" id="PTHR34595">
    <property type="entry name" value="BLR5612 PROTEIN"/>
    <property type="match status" value="1"/>
</dbReference>
<evidence type="ECO:0000313" key="3">
    <source>
        <dbReference type="EMBL" id="EZP81382.1"/>
    </source>
</evidence>
<proteinExistence type="predicted"/>
<name>A0A031JYE0_9SPHN</name>
<dbReference type="SUPFAM" id="SSF56059">
    <property type="entry name" value="Glutathione synthetase ATP-binding domain-like"/>
    <property type="match status" value="1"/>
</dbReference>
<feature type="domain" description="DUF403" evidence="1">
    <location>
        <begin position="520"/>
        <end position="814"/>
    </location>
</feature>
<organism evidence="3 4">
    <name type="scientific">Novosphingobium resinovorum</name>
    <dbReference type="NCBI Taxonomy" id="158500"/>
    <lineage>
        <taxon>Bacteria</taxon>
        <taxon>Pseudomonadati</taxon>
        <taxon>Pseudomonadota</taxon>
        <taxon>Alphaproteobacteria</taxon>
        <taxon>Sphingomonadales</taxon>
        <taxon>Sphingomonadaceae</taxon>
        <taxon>Novosphingobium</taxon>
    </lineage>
</organism>
<dbReference type="InterPro" id="IPR007296">
    <property type="entry name" value="DUF403"/>
</dbReference>
<evidence type="ECO:0000259" key="1">
    <source>
        <dbReference type="Pfam" id="PF04168"/>
    </source>
</evidence>
<dbReference type="eggNOG" id="COG2307">
    <property type="taxonomic scope" value="Bacteria"/>
</dbReference>
<dbReference type="InterPro" id="IPR025841">
    <property type="entry name" value="CP_ATPgrasp_2"/>
</dbReference>
<dbReference type="PANTHER" id="PTHR34595:SF2">
    <property type="entry name" value="BLR2978 PROTEIN"/>
    <property type="match status" value="1"/>
</dbReference>
<comment type="caution">
    <text evidence="3">The sequence shown here is derived from an EMBL/GenBank/DDBJ whole genome shotgun (WGS) entry which is preliminary data.</text>
</comment>
<dbReference type="AlphaFoldDB" id="A0A031JYE0"/>
<dbReference type="Pfam" id="PF14403">
    <property type="entry name" value="CP_ATPgrasp_2"/>
    <property type="match status" value="1"/>
</dbReference>
<protein>
    <submittedName>
        <fullName evidence="3">Uncharacterized protein</fullName>
    </submittedName>
</protein>
<dbReference type="STRING" id="158500.BES08_09860"/>
<feature type="domain" description="Circularly permuted ATP-grasp type 2" evidence="2">
    <location>
        <begin position="92"/>
        <end position="471"/>
    </location>
</feature>